<dbReference type="Proteomes" id="UP000050326">
    <property type="component" value="Unassembled WGS sequence"/>
</dbReference>
<dbReference type="EMBL" id="LKET01000023">
    <property type="protein sequence ID" value="KPU45383.1"/>
    <property type="molecule type" value="Genomic_DNA"/>
</dbReference>
<reference evidence="1 2" key="1">
    <citation type="submission" date="2015-09" db="EMBL/GenBank/DDBJ databases">
        <title>Genome sequence of Oxobacter pfennigii DSM 3222.</title>
        <authorList>
            <person name="Poehlein A."/>
            <person name="Bengelsdorf F.R."/>
            <person name="Schiel-Bengelsdorf B."/>
            <person name="Duerre P."/>
            <person name="Daniel R."/>
        </authorList>
    </citation>
    <scope>NUCLEOTIDE SEQUENCE [LARGE SCALE GENOMIC DNA]</scope>
    <source>
        <strain evidence="1 2">DSM 3222</strain>
    </source>
</reference>
<evidence type="ECO:0000313" key="2">
    <source>
        <dbReference type="Proteomes" id="UP000050326"/>
    </source>
</evidence>
<dbReference type="RefSeq" id="WP_054874137.1">
    <property type="nucleotide sequence ID" value="NZ_LKET01000023.1"/>
</dbReference>
<name>A0A0P8WS36_9CLOT</name>
<protein>
    <submittedName>
        <fullName evidence="1">Uncharacterized protein</fullName>
    </submittedName>
</protein>
<comment type="caution">
    <text evidence="1">The sequence shown here is derived from an EMBL/GenBank/DDBJ whole genome shotgun (WGS) entry which is preliminary data.</text>
</comment>
<organism evidence="1 2">
    <name type="scientific">Oxobacter pfennigii</name>
    <dbReference type="NCBI Taxonomy" id="36849"/>
    <lineage>
        <taxon>Bacteria</taxon>
        <taxon>Bacillati</taxon>
        <taxon>Bacillota</taxon>
        <taxon>Clostridia</taxon>
        <taxon>Eubacteriales</taxon>
        <taxon>Clostridiaceae</taxon>
        <taxon>Oxobacter</taxon>
    </lineage>
</organism>
<proteinExistence type="predicted"/>
<gene>
    <name evidence="1" type="ORF">OXPF_10300</name>
</gene>
<accession>A0A0P8WS36</accession>
<dbReference type="AlphaFoldDB" id="A0A0P8WS36"/>
<sequence>MYPYSGLGLYIQCPIVYRQFAAMYNPYLQMRSDQYAAPFFSGIDRRIFTPGVTPDVTNEQKLKEIETEAPEVLIMLKDMGLSEEAAELLILRIIELVNR</sequence>
<keyword evidence="2" id="KW-1185">Reference proteome</keyword>
<evidence type="ECO:0000313" key="1">
    <source>
        <dbReference type="EMBL" id="KPU45383.1"/>
    </source>
</evidence>
<dbReference type="STRING" id="36849.OXPF_10300"/>